<evidence type="ECO:0000313" key="3">
    <source>
        <dbReference type="Proteomes" id="UP000006906"/>
    </source>
</evidence>
<dbReference type="AlphaFoldDB" id="A0A2K3DV91"/>
<protein>
    <submittedName>
        <fullName evidence="2">Uncharacterized protein</fullName>
    </submittedName>
</protein>
<feature type="region of interest" description="Disordered" evidence="1">
    <location>
        <begin position="51"/>
        <end position="83"/>
    </location>
</feature>
<name>A0A2K3DV91_CHLRE</name>
<dbReference type="GeneID" id="66052673"/>
<evidence type="ECO:0000313" key="2">
    <source>
        <dbReference type="EMBL" id="PNW84439.1"/>
    </source>
</evidence>
<reference evidence="2 3" key="1">
    <citation type="journal article" date="2007" name="Science">
        <title>The Chlamydomonas genome reveals the evolution of key animal and plant functions.</title>
        <authorList>
            <person name="Merchant S.S."/>
            <person name="Prochnik S.E."/>
            <person name="Vallon O."/>
            <person name="Harris E.H."/>
            <person name="Karpowicz S.J."/>
            <person name="Witman G.B."/>
            <person name="Terry A."/>
            <person name="Salamov A."/>
            <person name="Fritz-Laylin L.K."/>
            <person name="Marechal-Drouard L."/>
            <person name="Marshall W.F."/>
            <person name="Qu L.H."/>
            <person name="Nelson D.R."/>
            <person name="Sanderfoot A.A."/>
            <person name="Spalding M.H."/>
            <person name="Kapitonov V.V."/>
            <person name="Ren Q."/>
            <person name="Ferris P."/>
            <person name="Lindquist E."/>
            <person name="Shapiro H."/>
            <person name="Lucas S.M."/>
            <person name="Grimwood J."/>
            <person name="Schmutz J."/>
            <person name="Cardol P."/>
            <person name="Cerutti H."/>
            <person name="Chanfreau G."/>
            <person name="Chen C.L."/>
            <person name="Cognat V."/>
            <person name="Croft M.T."/>
            <person name="Dent R."/>
            <person name="Dutcher S."/>
            <person name="Fernandez E."/>
            <person name="Fukuzawa H."/>
            <person name="Gonzalez-Ballester D."/>
            <person name="Gonzalez-Halphen D."/>
            <person name="Hallmann A."/>
            <person name="Hanikenne M."/>
            <person name="Hippler M."/>
            <person name="Inwood W."/>
            <person name="Jabbari K."/>
            <person name="Kalanon M."/>
            <person name="Kuras R."/>
            <person name="Lefebvre P.A."/>
            <person name="Lemaire S.D."/>
            <person name="Lobanov A.V."/>
            <person name="Lohr M."/>
            <person name="Manuell A."/>
            <person name="Meier I."/>
            <person name="Mets L."/>
            <person name="Mittag M."/>
            <person name="Mittelmeier T."/>
            <person name="Moroney J.V."/>
            <person name="Moseley J."/>
            <person name="Napoli C."/>
            <person name="Nedelcu A.M."/>
            <person name="Niyogi K."/>
            <person name="Novoselov S.V."/>
            <person name="Paulsen I.T."/>
            <person name="Pazour G."/>
            <person name="Purton S."/>
            <person name="Ral J.P."/>
            <person name="Riano-Pachon D.M."/>
            <person name="Riekhof W."/>
            <person name="Rymarquis L."/>
            <person name="Schroda M."/>
            <person name="Stern D."/>
            <person name="Umen J."/>
            <person name="Willows R."/>
            <person name="Wilson N."/>
            <person name="Zimmer S.L."/>
            <person name="Allmer J."/>
            <person name="Balk J."/>
            <person name="Bisova K."/>
            <person name="Chen C.J."/>
            <person name="Elias M."/>
            <person name="Gendler K."/>
            <person name="Hauser C."/>
            <person name="Lamb M.R."/>
            <person name="Ledford H."/>
            <person name="Long J.C."/>
            <person name="Minagawa J."/>
            <person name="Page M.D."/>
            <person name="Pan J."/>
            <person name="Pootakham W."/>
            <person name="Roje S."/>
            <person name="Rose A."/>
            <person name="Stahlberg E."/>
            <person name="Terauchi A.M."/>
            <person name="Yang P."/>
            <person name="Ball S."/>
            <person name="Bowler C."/>
            <person name="Dieckmann C.L."/>
            <person name="Gladyshev V.N."/>
            <person name="Green P."/>
            <person name="Jorgensen R."/>
            <person name="Mayfield S."/>
            <person name="Mueller-Roeber B."/>
            <person name="Rajamani S."/>
            <person name="Sayre R.T."/>
            <person name="Brokstein P."/>
            <person name="Dubchak I."/>
            <person name="Goodstein D."/>
            <person name="Hornick L."/>
            <person name="Huang Y.W."/>
            <person name="Jhaveri J."/>
            <person name="Luo Y."/>
            <person name="Martinez D."/>
            <person name="Ngau W.C."/>
            <person name="Otillar B."/>
            <person name="Poliakov A."/>
            <person name="Porter A."/>
            <person name="Szajkowski L."/>
            <person name="Werner G."/>
            <person name="Zhou K."/>
            <person name="Grigoriev I.V."/>
            <person name="Rokhsar D.S."/>
            <person name="Grossman A.R."/>
        </authorList>
    </citation>
    <scope>NUCLEOTIDE SEQUENCE [LARGE SCALE GENOMIC DNA]</scope>
    <source>
        <strain evidence="3">CC-503</strain>
    </source>
</reference>
<dbReference type="EMBL" id="CM008964">
    <property type="protein sequence ID" value="PNW84439.1"/>
    <property type="molecule type" value="Genomic_DNA"/>
</dbReference>
<organism evidence="2 3">
    <name type="scientific">Chlamydomonas reinhardtii</name>
    <name type="common">Chlamydomonas smithii</name>
    <dbReference type="NCBI Taxonomy" id="3055"/>
    <lineage>
        <taxon>Eukaryota</taxon>
        <taxon>Viridiplantae</taxon>
        <taxon>Chlorophyta</taxon>
        <taxon>core chlorophytes</taxon>
        <taxon>Chlorophyceae</taxon>
        <taxon>CS clade</taxon>
        <taxon>Chlamydomonadales</taxon>
        <taxon>Chlamydomonadaceae</taxon>
        <taxon>Chlamydomonas</taxon>
    </lineage>
</organism>
<sequence>MCIFVHSSVSARLERSGPGSCLLPACDATRFRSLSAAARACLIHHHVVPVGAHNDPPTKHHERRTRVMGPSGSSLTSLDALHA</sequence>
<dbReference type="RefSeq" id="XP_042925529.1">
    <property type="nucleotide sequence ID" value="XM_043060400.1"/>
</dbReference>
<keyword evidence="3" id="KW-1185">Reference proteome</keyword>
<dbReference type="InParanoid" id="A0A2K3DV91"/>
<accession>A0A2K3DV91</accession>
<dbReference type="KEGG" id="cre:CHLRE_03g144927v5"/>
<proteinExistence type="predicted"/>
<dbReference type="Proteomes" id="UP000006906">
    <property type="component" value="Chromosome 3"/>
</dbReference>
<gene>
    <name evidence="2" type="ORF">CHLRE_03g144927v5</name>
</gene>
<evidence type="ECO:0000256" key="1">
    <source>
        <dbReference type="SAM" id="MobiDB-lite"/>
    </source>
</evidence>
<dbReference type="Gramene" id="PNW84439">
    <property type="protein sequence ID" value="PNW84439"/>
    <property type="gene ID" value="CHLRE_03g144927v5"/>
</dbReference>